<accession>A0A2R5G1Y5</accession>
<dbReference type="FunCoup" id="A0A2R5G1Y5">
    <property type="interactions" value="369"/>
</dbReference>
<dbReference type="GO" id="GO:0005840">
    <property type="term" value="C:ribosome"/>
    <property type="evidence" value="ECO:0007669"/>
    <property type="project" value="UniProtKB-KW"/>
</dbReference>
<comment type="similarity">
    <text evidence="1 4">Belongs to the eukaryotic ribosomal protein eS25 family.</text>
</comment>
<dbReference type="InParanoid" id="A0A2R5G1Y5"/>
<dbReference type="GO" id="GO:1990904">
    <property type="term" value="C:ribonucleoprotein complex"/>
    <property type="evidence" value="ECO:0007669"/>
    <property type="project" value="UniProtKB-KW"/>
</dbReference>
<dbReference type="Pfam" id="PF03297">
    <property type="entry name" value="Ribosomal_S25"/>
    <property type="match status" value="1"/>
</dbReference>
<keyword evidence="3 4" id="KW-0687">Ribonucleoprotein</keyword>
<reference evidence="6 7" key="1">
    <citation type="submission" date="2017-12" db="EMBL/GenBank/DDBJ databases">
        <title>Sequencing, de novo assembly and annotation of complete genome of a new Thraustochytrid species, strain FCC1311.</title>
        <authorList>
            <person name="Sedici K."/>
            <person name="Godart F."/>
            <person name="Aiese Cigliano R."/>
            <person name="Sanseverino W."/>
            <person name="Barakat M."/>
            <person name="Ortet P."/>
            <person name="Marechal E."/>
            <person name="Cagnac O."/>
            <person name="Amato A."/>
        </authorList>
    </citation>
    <scope>NUCLEOTIDE SEQUENCE [LARGE SCALE GENOMIC DNA]</scope>
</reference>
<evidence type="ECO:0000256" key="3">
    <source>
        <dbReference type="ARBA" id="ARBA00023274"/>
    </source>
</evidence>
<keyword evidence="2 4" id="KW-0689">Ribosomal protein</keyword>
<feature type="region of interest" description="Disordered" evidence="5">
    <location>
        <begin position="1"/>
        <end position="30"/>
    </location>
</feature>
<evidence type="ECO:0000313" key="6">
    <source>
        <dbReference type="EMBL" id="GBG25037.1"/>
    </source>
</evidence>
<keyword evidence="7" id="KW-1185">Reference proteome</keyword>
<evidence type="ECO:0000256" key="5">
    <source>
        <dbReference type="SAM" id="MobiDB-lite"/>
    </source>
</evidence>
<protein>
    <recommendedName>
        <fullName evidence="4">40S ribosomal protein S25</fullName>
    </recommendedName>
</protein>
<sequence length="108" mass="12163">MAVKQQKTKEAKAKAAMAGGNKGKKKKWAKGKVREKAFNAVLFEKPAYEKLLTDVPKMKLISVATVVERLKINGSLARRAILELQNQGLIKPIVHHQKQWIYTRTPQA</sequence>
<proteinExistence type="inferred from homology"/>
<dbReference type="EMBL" id="BEYU01000011">
    <property type="protein sequence ID" value="GBG25037.1"/>
    <property type="molecule type" value="Genomic_DNA"/>
</dbReference>
<comment type="caution">
    <text evidence="6">The sequence shown here is derived from an EMBL/GenBank/DDBJ whole genome shotgun (WGS) entry which is preliminary data.</text>
</comment>
<organism evidence="6 7">
    <name type="scientific">Hondaea fermentalgiana</name>
    <dbReference type="NCBI Taxonomy" id="2315210"/>
    <lineage>
        <taxon>Eukaryota</taxon>
        <taxon>Sar</taxon>
        <taxon>Stramenopiles</taxon>
        <taxon>Bigyra</taxon>
        <taxon>Labyrinthulomycetes</taxon>
        <taxon>Thraustochytrida</taxon>
        <taxon>Thraustochytriidae</taxon>
        <taxon>Hondaea</taxon>
    </lineage>
</organism>
<evidence type="ECO:0000256" key="2">
    <source>
        <dbReference type="ARBA" id="ARBA00022980"/>
    </source>
</evidence>
<gene>
    <name evidence="6" type="ORF">FCC1311_012542</name>
</gene>
<dbReference type="FunFam" id="3.30.63.20:FF:000001">
    <property type="entry name" value="40S ribosomal protein S25"/>
    <property type="match status" value="1"/>
</dbReference>
<name>A0A2R5G1Y5_9STRA</name>
<evidence type="ECO:0000256" key="1">
    <source>
        <dbReference type="ARBA" id="ARBA00009106"/>
    </source>
</evidence>
<evidence type="ECO:0000256" key="4">
    <source>
        <dbReference type="RuleBase" id="RU366057"/>
    </source>
</evidence>
<dbReference type="OrthoDB" id="10263513at2759"/>
<evidence type="ECO:0000313" key="7">
    <source>
        <dbReference type="Proteomes" id="UP000241890"/>
    </source>
</evidence>
<dbReference type="Gene3D" id="3.30.63.20">
    <property type="match status" value="1"/>
</dbReference>
<dbReference type="AlphaFoldDB" id="A0A2R5G1Y5"/>
<dbReference type="InterPro" id="IPR004977">
    <property type="entry name" value="Ribosomal_eS25"/>
</dbReference>
<dbReference type="PANTHER" id="PTHR12850">
    <property type="entry name" value="40S RIBOSOMAL PROTEIN S25"/>
    <property type="match status" value="1"/>
</dbReference>
<dbReference type="Proteomes" id="UP000241890">
    <property type="component" value="Unassembled WGS sequence"/>
</dbReference>